<name>A0A067BQ03_SAPPC</name>
<accession>A0A067BQ03</accession>
<evidence type="ECO:0000256" key="1">
    <source>
        <dbReference type="SAM" id="MobiDB-lite"/>
    </source>
</evidence>
<keyword evidence="3" id="KW-1185">Reference proteome</keyword>
<dbReference type="KEGG" id="spar:SPRG_17746"/>
<evidence type="ECO:0000313" key="2">
    <source>
        <dbReference type="EMBL" id="KDO16742.1"/>
    </source>
</evidence>
<gene>
    <name evidence="2" type="ORF">SPRG_17746</name>
</gene>
<feature type="non-terminal residue" evidence="2">
    <location>
        <position position="1"/>
    </location>
</feature>
<reference evidence="2 3" key="1">
    <citation type="journal article" date="2013" name="PLoS Genet.">
        <title>Distinctive expansion of potential virulence genes in the genome of the oomycete fish pathogen Saprolegnia parasitica.</title>
        <authorList>
            <person name="Jiang R.H."/>
            <person name="de Bruijn I."/>
            <person name="Haas B.J."/>
            <person name="Belmonte R."/>
            <person name="Lobach L."/>
            <person name="Christie J."/>
            <person name="van den Ackerveken G."/>
            <person name="Bottin A."/>
            <person name="Bulone V."/>
            <person name="Diaz-Moreno S.M."/>
            <person name="Dumas B."/>
            <person name="Fan L."/>
            <person name="Gaulin E."/>
            <person name="Govers F."/>
            <person name="Grenville-Briggs L.J."/>
            <person name="Horner N.R."/>
            <person name="Levin J.Z."/>
            <person name="Mammella M."/>
            <person name="Meijer H.J."/>
            <person name="Morris P."/>
            <person name="Nusbaum C."/>
            <person name="Oome S."/>
            <person name="Phillips A.J."/>
            <person name="van Rooyen D."/>
            <person name="Rzeszutek E."/>
            <person name="Saraiva M."/>
            <person name="Secombes C.J."/>
            <person name="Seidl M.F."/>
            <person name="Snel B."/>
            <person name="Stassen J.H."/>
            <person name="Sykes S."/>
            <person name="Tripathy S."/>
            <person name="van den Berg H."/>
            <person name="Vega-Arreguin J.C."/>
            <person name="Wawra S."/>
            <person name="Young S.K."/>
            <person name="Zeng Q."/>
            <person name="Dieguez-Uribeondo J."/>
            <person name="Russ C."/>
            <person name="Tyler B.M."/>
            <person name="van West P."/>
        </authorList>
    </citation>
    <scope>NUCLEOTIDE SEQUENCE [LARGE SCALE GENOMIC DNA]</scope>
    <source>
        <strain evidence="2 3">CBS 223.65</strain>
    </source>
</reference>
<dbReference type="Proteomes" id="UP000030745">
    <property type="component" value="Unassembled WGS sequence"/>
</dbReference>
<dbReference type="OrthoDB" id="10396715at2759"/>
<sequence length="134" mass="14797">YPFLRRLFGRPTDLLSCPHDTDVLTIRPFGVPLQRNPRLLDRLIADQGFLTIEMTLQYQAPGGPSRRRGTTVGLCTIDLPQTSSQDKIVLSGFCHFDQEASRVTRPSSPKGVATPTDNPSRLPERSAEAAPPVQ</sequence>
<protein>
    <submittedName>
        <fullName evidence="2">Uncharacterized protein</fullName>
    </submittedName>
</protein>
<dbReference type="AlphaFoldDB" id="A0A067BQ03"/>
<evidence type="ECO:0000313" key="3">
    <source>
        <dbReference type="Proteomes" id="UP000030745"/>
    </source>
</evidence>
<organism evidence="2 3">
    <name type="scientific">Saprolegnia parasitica (strain CBS 223.65)</name>
    <dbReference type="NCBI Taxonomy" id="695850"/>
    <lineage>
        <taxon>Eukaryota</taxon>
        <taxon>Sar</taxon>
        <taxon>Stramenopiles</taxon>
        <taxon>Oomycota</taxon>
        <taxon>Saprolegniomycetes</taxon>
        <taxon>Saprolegniales</taxon>
        <taxon>Saprolegniaceae</taxon>
        <taxon>Saprolegnia</taxon>
    </lineage>
</organism>
<dbReference type="VEuPathDB" id="FungiDB:SPRG_17746"/>
<proteinExistence type="predicted"/>
<dbReference type="EMBL" id="KK583951">
    <property type="protein sequence ID" value="KDO16742.1"/>
    <property type="molecule type" value="Genomic_DNA"/>
</dbReference>
<dbReference type="GeneID" id="24139276"/>
<dbReference type="RefSeq" id="XP_012212548.1">
    <property type="nucleotide sequence ID" value="XM_012357158.1"/>
</dbReference>
<feature type="region of interest" description="Disordered" evidence="1">
    <location>
        <begin position="100"/>
        <end position="134"/>
    </location>
</feature>